<name>A0A0R1VLI4_9LACO</name>
<dbReference type="SUPFAM" id="SSF143100">
    <property type="entry name" value="TTHA1013/TTHA0281-like"/>
    <property type="match status" value="1"/>
</dbReference>
<evidence type="ECO:0000313" key="2">
    <source>
        <dbReference type="Proteomes" id="UP000051451"/>
    </source>
</evidence>
<dbReference type="InterPro" id="IPR035069">
    <property type="entry name" value="TTHA1013/TTHA0281-like"/>
</dbReference>
<comment type="caution">
    <text evidence="1">The sequence shown here is derived from an EMBL/GenBank/DDBJ whole genome shotgun (WGS) entry which is preliminary data.</text>
</comment>
<proteinExistence type="predicted"/>
<dbReference type="Proteomes" id="UP000051451">
    <property type="component" value="Unassembled WGS sequence"/>
</dbReference>
<accession>A0A0R1VLI4</accession>
<dbReference type="GeneID" id="98318727"/>
<gene>
    <name evidence="1" type="ORF">FC89_GL000694</name>
</gene>
<dbReference type="EMBL" id="AZGB01000015">
    <property type="protein sequence ID" value="KRM06545.1"/>
    <property type="molecule type" value="Genomic_DNA"/>
</dbReference>
<dbReference type="OrthoDB" id="5419659at2"/>
<protein>
    <recommendedName>
        <fullName evidence="3">HicB-like antitoxin of toxin-antitoxin system domain-containing protein</fullName>
    </recommendedName>
</protein>
<evidence type="ECO:0008006" key="3">
    <source>
        <dbReference type="Google" id="ProtNLM"/>
    </source>
</evidence>
<dbReference type="Gene3D" id="3.30.160.250">
    <property type="match status" value="1"/>
</dbReference>
<dbReference type="PATRIC" id="fig|1423750.3.peg.715"/>
<dbReference type="STRING" id="1423750.FC89_GL000694"/>
<organism evidence="1 2">
    <name type="scientific">Liquorilactobacillus ghanensis DSM 18630</name>
    <dbReference type="NCBI Taxonomy" id="1423750"/>
    <lineage>
        <taxon>Bacteria</taxon>
        <taxon>Bacillati</taxon>
        <taxon>Bacillota</taxon>
        <taxon>Bacilli</taxon>
        <taxon>Lactobacillales</taxon>
        <taxon>Lactobacillaceae</taxon>
        <taxon>Liquorilactobacillus</taxon>
    </lineage>
</organism>
<sequence length="132" mass="15016">MAYNYYGTLAHNKEDNVWEVSFDNFPEAITFGKTPADAYRYGKEALILALDGKTNFPEPAKLKDNVEIDSQKYDEAFQLPFEVSKSEIESSVKHETVKKNTTIPKYLADEAVKQNINFSQTLTEALKEKLQA</sequence>
<reference evidence="1 2" key="1">
    <citation type="journal article" date="2015" name="Genome Announc.">
        <title>Expanding the biotechnology potential of lactobacilli through comparative genomics of 213 strains and associated genera.</title>
        <authorList>
            <person name="Sun Z."/>
            <person name="Harris H.M."/>
            <person name="McCann A."/>
            <person name="Guo C."/>
            <person name="Argimon S."/>
            <person name="Zhang W."/>
            <person name="Yang X."/>
            <person name="Jeffery I.B."/>
            <person name="Cooney J.C."/>
            <person name="Kagawa T.F."/>
            <person name="Liu W."/>
            <person name="Song Y."/>
            <person name="Salvetti E."/>
            <person name="Wrobel A."/>
            <person name="Rasinkangas P."/>
            <person name="Parkhill J."/>
            <person name="Rea M.C."/>
            <person name="O'Sullivan O."/>
            <person name="Ritari J."/>
            <person name="Douillard F.P."/>
            <person name="Paul Ross R."/>
            <person name="Yang R."/>
            <person name="Briner A.E."/>
            <person name="Felis G.E."/>
            <person name="de Vos W.M."/>
            <person name="Barrangou R."/>
            <person name="Klaenhammer T.R."/>
            <person name="Caufield P.W."/>
            <person name="Cui Y."/>
            <person name="Zhang H."/>
            <person name="O'Toole P.W."/>
        </authorList>
    </citation>
    <scope>NUCLEOTIDE SEQUENCE [LARGE SCALE GENOMIC DNA]</scope>
    <source>
        <strain evidence="1 2">DSM 18630</strain>
    </source>
</reference>
<dbReference type="AlphaFoldDB" id="A0A0R1VLI4"/>
<keyword evidence="2" id="KW-1185">Reference proteome</keyword>
<evidence type="ECO:0000313" key="1">
    <source>
        <dbReference type="EMBL" id="KRM06545.1"/>
    </source>
</evidence>
<dbReference type="RefSeq" id="WP_057871456.1">
    <property type="nucleotide sequence ID" value="NZ_AZGB01000015.1"/>
</dbReference>